<name>A0A7S3D2R4_9EUKA</name>
<accession>A0A7S3D2R4</accession>
<proteinExistence type="predicted"/>
<dbReference type="AlphaFoldDB" id="A0A7S3D2R4"/>
<evidence type="ECO:0000256" key="1">
    <source>
        <dbReference type="SAM" id="MobiDB-lite"/>
    </source>
</evidence>
<evidence type="ECO:0000313" key="2">
    <source>
        <dbReference type="EMBL" id="CAE0244650.1"/>
    </source>
</evidence>
<dbReference type="InterPro" id="IPR016197">
    <property type="entry name" value="Chromo-like_dom_sf"/>
</dbReference>
<gene>
    <name evidence="2" type="ORF">PBIL07802_LOCUS6826</name>
</gene>
<protein>
    <recommendedName>
        <fullName evidence="3">Chromo domain-containing protein</fullName>
    </recommendedName>
</protein>
<feature type="region of interest" description="Disordered" evidence="1">
    <location>
        <begin position="84"/>
        <end position="225"/>
    </location>
</feature>
<feature type="compositionally biased region" description="Basic and acidic residues" evidence="1">
    <location>
        <begin position="121"/>
        <end position="141"/>
    </location>
</feature>
<reference evidence="2" key="1">
    <citation type="submission" date="2021-01" db="EMBL/GenBank/DDBJ databases">
        <authorList>
            <person name="Corre E."/>
            <person name="Pelletier E."/>
            <person name="Niang G."/>
            <person name="Scheremetjew M."/>
            <person name="Finn R."/>
            <person name="Kale V."/>
            <person name="Holt S."/>
            <person name="Cochrane G."/>
            <person name="Meng A."/>
            <person name="Brown T."/>
            <person name="Cohen L."/>
        </authorList>
    </citation>
    <scope>NUCLEOTIDE SEQUENCE</scope>
    <source>
        <strain evidence="2">NIES-2562</strain>
    </source>
</reference>
<dbReference type="SUPFAM" id="SSF54160">
    <property type="entry name" value="Chromo domain-like"/>
    <property type="match status" value="1"/>
</dbReference>
<feature type="compositionally biased region" description="Basic residues" evidence="1">
    <location>
        <begin position="208"/>
        <end position="225"/>
    </location>
</feature>
<organism evidence="2">
    <name type="scientific">Palpitomonas bilix</name>
    <dbReference type="NCBI Taxonomy" id="652834"/>
    <lineage>
        <taxon>Eukaryota</taxon>
        <taxon>Eukaryota incertae sedis</taxon>
    </lineage>
</organism>
<dbReference type="EMBL" id="HBIB01010632">
    <property type="protein sequence ID" value="CAE0244650.1"/>
    <property type="molecule type" value="Transcribed_RNA"/>
</dbReference>
<sequence>MPQEKEEVVEKVVHYYEENDKFELKWEGYGPSHNTVHDFKDVKHLSAMEEFAKEWVKKHGSLPKPMVEDRNAKWKRMAEVVLLQSAKEILPPPKRVSGSGEKQGKKEVAQKTEGTSVSKSGTKEREERETKRNRVEEEQSVRKRRRLSEIESSTPKKVGEKKGERRTTTSRQDEGVEVGRGVSKMSEVNVSKEKEGAERTNSSNARVVRQRKAGKKKKRARKSTFAKKCANLSKKSLSKYDIVDLLWMEKPSSEDEAKVDNITAYIQVTSEFAKREAGGNDSGMCPLSKLVDLVPDMIIEFFLKRIVFPHDDGWREQQQT</sequence>
<evidence type="ECO:0008006" key="3">
    <source>
        <dbReference type="Google" id="ProtNLM"/>
    </source>
</evidence>
<feature type="compositionally biased region" description="Basic and acidic residues" evidence="1">
    <location>
        <begin position="157"/>
        <end position="174"/>
    </location>
</feature>